<evidence type="ECO:0000256" key="4">
    <source>
        <dbReference type="ARBA" id="ARBA00023157"/>
    </source>
</evidence>
<dbReference type="InterPro" id="IPR001894">
    <property type="entry name" value="Cathelicidin-like"/>
</dbReference>
<comment type="similarity">
    <text evidence="2">Belongs to the cathelicidin family.</text>
</comment>
<dbReference type="PANTHER" id="PTHR10206">
    <property type="entry name" value="CATHELICIDIN"/>
    <property type="match status" value="1"/>
</dbReference>
<comment type="subcellular location">
    <subcellularLocation>
        <location evidence="1">Secreted</location>
    </subcellularLocation>
</comment>
<dbReference type="Pfam" id="PF00666">
    <property type="entry name" value="Cathelicidins"/>
    <property type="match status" value="1"/>
</dbReference>
<proteinExistence type="inferred from homology"/>
<dbReference type="InterPro" id="IPR046350">
    <property type="entry name" value="Cystatin_sf"/>
</dbReference>
<dbReference type="InterPro" id="IPR006311">
    <property type="entry name" value="TAT_signal"/>
</dbReference>
<keyword evidence="3" id="KW-0964">Secreted</keyword>
<feature type="compositionally biased region" description="Acidic residues" evidence="5">
    <location>
        <begin position="217"/>
        <end position="227"/>
    </location>
</feature>
<sequence>MDTPGSRLSGGRRALLLLLLLGLAMPAPAAAQATGAAQAARAVSYQEAVRLAVLGFNQRSREPRLYRLVRLDPPPPPDDLSPEARRPVSLTLQETVCPRATRRPPEECDFREEGLLKECAGSVILDPDYGYFDVTCEEIKSVQLDGLVQKGREKLGRLRELFRKGGEKLGRLLQKGGRKLGEIGQRVRDFFSNLRPREEGPQPRGDAPPPEGGPQPPEEDSQPEEES</sequence>
<evidence type="ECO:0000256" key="5">
    <source>
        <dbReference type="SAM" id="MobiDB-lite"/>
    </source>
</evidence>
<reference evidence="7" key="1">
    <citation type="submission" date="2023-12" db="EMBL/GenBank/DDBJ databases">
        <authorList>
            <person name="Brown T."/>
        </authorList>
    </citation>
    <scope>NUCLEOTIDE SEQUENCE</scope>
</reference>
<keyword evidence="8" id="KW-1185">Reference proteome</keyword>
<feature type="region of interest" description="Disordered" evidence="5">
    <location>
        <begin position="192"/>
        <end position="227"/>
    </location>
</feature>
<dbReference type="PANTHER" id="PTHR10206:SF2">
    <property type="entry name" value="CATHELICIDIN ANTIMICROBIAL PEPTIDE"/>
    <property type="match status" value="1"/>
</dbReference>
<accession>A0ABN9ZIC6</accession>
<feature type="signal peptide" evidence="6">
    <location>
        <begin position="1"/>
        <end position="31"/>
    </location>
</feature>
<evidence type="ECO:0008006" key="9">
    <source>
        <dbReference type="Google" id="ProtNLM"/>
    </source>
</evidence>
<evidence type="ECO:0000256" key="3">
    <source>
        <dbReference type="ARBA" id="ARBA00022525"/>
    </source>
</evidence>
<dbReference type="Proteomes" id="UP001314169">
    <property type="component" value="Chromosome 13"/>
</dbReference>
<evidence type="ECO:0000256" key="2">
    <source>
        <dbReference type="ARBA" id="ARBA00005320"/>
    </source>
</evidence>
<name>A0ABN9ZIC6_PIPNA</name>
<gene>
    <name evidence="7" type="ORF">MPIPNATIZW_LOCUS4248</name>
</gene>
<feature type="chain" id="PRO_5046885885" description="Cathelicidin antimicrobial peptide" evidence="6">
    <location>
        <begin position="32"/>
        <end position="227"/>
    </location>
</feature>
<dbReference type="EMBL" id="OY882870">
    <property type="protein sequence ID" value="CAK6435942.1"/>
    <property type="molecule type" value="Genomic_DNA"/>
</dbReference>
<feature type="compositionally biased region" description="Basic and acidic residues" evidence="5">
    <location>
        <begin position="192"/>
        <end position="201"/>
    </location>
</feature>
<evidence type="ECO:0000256" key="1">
    <source>
        <dbReference type="ARBA" id="ARBA00004613"/>
    </source>
</evidence>
<evidence type="ECO:0000313" key="7">
    <source>
        <dbReference type="EMBL" id="CAK6435942.1"/>
    </source>
</evidence>
<evidence type="ECO:0000256" key="6">
    <source>
        <dbReference type="SAM" id="SignalP"/>
    </source>
</evidence>
<evidence type="ECO:0000313" key="8">
    <source>
        <dbReference type="Proteomes" id="UP001314169"/>
    </source>
</evidence>
<organism evidence="7 8">
    <name type="scientific">Pipistrellus nathusii</name>
    <name type="common">Nathusius' pipistrelle</name>
    <dbReference type="NCBI Taxonomy" id="59473"/>
    <lineage>
        <taxon>Eukaryota</taxon>
        <taxon>Metazoa</taxon>
        <taxon>Chordata</taxon>
        <taxon>Craniata</taxon>
        <taxon>Vertebrata</taxon>
        <taxon>Euteleostomi</taxon>
        <taxon>Mammalia</taxon>
        <taxon>Eutheria</taxon>
        <taxon>Laurasiatheria</taxon>
        <taxon>Chiroptera</taxon>
        <taxon>Yangochiroptera</taxon>
        <taxon>Vespertilionidae</taxon>
        <taxon>Pipistrellus</taxon>
    </lineage>
</organism>
<keyword evidence="4" id="KW-1015">Disulfide bond</keyword>
<keyword evidence="6" id="KW-0732">Signal</keyword>
<dbReference type="Gene3D" id="3.10.450.10">
    <property type="match status" value="1"/>
</dbReference>
<dbReference type="PROSITE" id="PS51318">
    <property type="entry name" value="TAT"/>
    <property type="match status" value="1"/>
</dbReference>
<protein>
    <recommendedName>
        <fullName evidence="9">Cathelicidin antimicrobial peptide</fullName>
    </recommendedName>
</protein>
<feature type="compositionally biased region" description="Pro residues" evidence="5">
    <location>
        <begin position="206"/>
        <end position="216"/>
    </location>
</feature>
<dbReference type="SUPFAM" id="SSF54403">
    <property type="entry name" value="Cystatin/monellin"/>
    <property type="match status" value="1"/>
</dbReference>